<dbReference type="GO" id="GO:0019068">
    <property type="term" value="P:virion assembly"/>
    <property type="evidence" value="ECO:0007669"/>
    <property type="project" value="InterPro"/>
</dbReference>
<name>A0A640WAA1_9GAMM</name>
<sequence>MSRFARAMTRANRVLAETLSDGLATYRHANGETVEGVPYELDLSFEVYREGDQLPSYVKAIEVPVSLVPKHQRGDEIVIDGKTWEVLSTLTDDGDFRQLEIG</sequence>
<dbReference type="EMBL" id="VTPX01000021">
    <property type="protein sequence ID" value="KAA0015497.1"/>
    <property type="molecule type" value="Genomic_DNA"/>
</dbReference>
<dbReference type="RefSeq" id="WP_149437804.1">
    <property type="nucleotide sequence ID" value="NZ_VTPX01000021.1"/>
</dbReference>
<dbReference type="InterPro" id="IPR008018">
    <property type="entry name" value="Phage_tail_attach_FII"/>
</dbReference>
<dbReference type="Proteomes" id="UP000466024">
    <property type="component" value="Unassembled WGS sequence"/>
</dbReference>
<organism evidence="1 2">
    <name type="scientific">Salinicola corii</name>
    <dbReference type="NCBI Taxonomy" id="2606937"/>
    <lineage>
        <taxon>Bacteria</taxon>
        <taxon>Pseudomonadati</taxon>
        <taxon>Pseudomonadota</taxon>
        <taxon>Gammaproteobacteria</taxon>
        <taxon>Oceanospirillales</taxon>
        <taxon>Halomonadaceae</taxon>
        <taxon>Salinicola</taxon>
    </lineage>
</organism>
<proteinExistence type="predicted"/>
<protein>
    <submittedName>
        <fullName evidence="1">Uncharacterized protein</fullName>
    </submittedName>
</protein>
<keyword evidence="2" id="KW-1185">Reference proteome</keyword>
<gene>
    <name evidence="1" type="ORF">F0A16_20640</name>
</gene>
<evidence type="ECO:0000313" key="1">
    <source>
        <dbReference type="EMBL" id="KAA0015497.1"/>
    </source>
</evidence>
<reference evidence="1 2" key="1">
    <citation type="submission" date="2019-08" db="EMBL/GenBank/DDBJ databases">
        <title>Bioinformatics analysis of the strain L3 and L5.</title>
        <authorList>
            <person name="Li X."/>
        </authorList>
    </citation>
    <scope>NUCLEOTIDE SEQUENCE [LARGE SCALE GENOMIC DNA]</scope>
    <source>
        <strain evidence="1 2">L3</strain>
    </source>
</reference>
<accession>A0A640WAA1</accession>
<comment type="caution">
    <text evidence="1">The sequence shown here is derived from an EMBL/GenBank/DDBJ whole genome shotgun (WGS) entry which is preliminary data.</text>
</comment>
<dbReference type="AlphaFoldDB" id="A0A640WAA1"/>
<evidence type="ECO:0000313" key="2">
    <source>
        <dbReference type="Proteomes" id="UP000466024"/>
    </source>
</evidence>
<dbReference type="Pfam" id="PF05354">
    <property type="entry name" value="Phage_attach"/>
    <property type="match status" value="1"/>
</dbReference>